<proteinExistence type="inferred from homology"/>
<evidence type="ECO:0000256" key="3">
    <source>
        <dbReference type="PROSITE-ProRule" id="PRU01191"/>
    </source>
</evidence>
<dbReference type="PROSITE" id="PS50985">
    <property type="entry name" value="GRAS"/>
    <property type="match status" value="1"/>
</dbReference>
<dbReference type="Proteomes" id="UP001634393">
    <property type="component" value="Unassembled WGS sequence"/>
</dbReference>
<dbReference type="AlphaFoldDB" id="A0ABD3T907"/>
<feature type="region of interest" description="VHIID" evidence="3">
    <location>
        <begin position="368"/>
        <end position="433"/>
    </location>
</feature>
<keyword evidence="2" id="KW-0804">Transcription</keyword>
<evidence type="ECO:0000256" key="1">
    <source>
        <dbReference type="ARBA" id="ARBA00023015"/>
    </source>
</evidence>
<protein>
    <submittedName>
        <fullName evidence="5">Uncharacterized protein</fullName>
    </submittedName>
</protein>
<reference evidence="5 6" key="1">
    <citation type="submission" date="2024-12" db="EMBL/GenBank/DDBJ databases">
        <title>The unique morphological basis and parallel evolutionary history of personate flowers in Penstemon.</title>
        <authorList>
            <person name="Depatie T.H."/>
            <person name="Wessinger C.A."/>
        </authorList>
    </citation>
    <scope>NUCLEOTIDE SEQUENCE [LARGE SCALE GENOMIC DNA]</scope>
    <source>
        <strain evidence="5">WTNN_2</strain>
        <tissue evidence="5">Leaf</tissue>
    </source>
</reference>
<feature type="region of interest" description="Disordered" evidence="4">
    <location>
        <begin position="47"/>
        <end position="73"/>
    </location>
</feature>
<name>A0ABD3T907_9LAMI</name>
<dbReference type="PANTHER" id="PTHR31636">
    <property type="entry name" value="OSJNBA0084A10.13 PROTEIN-RELATED"/>
    <property type="match status" value="1"/>
</dbReference>
<feature type="region of interest" description="SAW" evidence="3">
    <location>
        <begin position="582"/>
        <end position="653"/>
    </location>
</feature>
<feature type="short sequence motif" description="VHIID" evidence="3">
    <location>
        <begin position="399"/>
        <end position="403"/>
    </location>
</feature>
<accession>A0ABD3T907</accession>
<keyword evidence="6" id="KW-1185">Reference proteome</keyword>
<keyword evidence="1" id="KW-0805">Transcription regulation</keyword>
<comment type="caution">
    <text evidence="5">The sequence shown here is derived from an EMBL/GenBank/DDBJ whole genome shotgun (WGS) entry which is preliminary data.</text>
</comment>
<dbReference type="Pfam" id="PF03514">
    <property type="entry name" value="GRAS"/>
    <property type="match status" value="1"/>
</dbReference>
<comment type="similarity">
    <text evidence="3">Belongs to the GRAS family.</text>
</comment>
<evidence type="ECO:0000313" key="5">
    <source>
        <dbReference type="EMBL" id="KAL3833111.1"/>
    </source>
</evidence>
<dbReference type="InterPro" id="IPR005202">
    <property type="entry name" value="TF_GRAS"/>
</dbReference>
<gene>
    <name evidence="5" type="ORF">ACJIZ3_007847</name>
</gene>
<feature type="compositionally biased region" description="Low complexity" evidence="4">
    <location>
        <begin position="48"/>
        <end position="60"/>
    </location>
</feature>
<evidence type="ECO:0000256" key="2">
    <source>
        <dbReference type="ARBA" id="ARBA00023163"/>
    </source>
</evidence>
<organism evidence="5 6">
    <name type="scientific">Penstemon smallii</name>
    <dbReference type="NCBI Taxonomy" id="265156"/>
    <lineage>
        <taxon>Eukaryota</taxon>
        <taxon>Viridiplantae</taxon>
        <taxon>Streptophyta</taxon>
        <taxon>Embryophyta</taxon>
        <taxon>Tracheophyta</taxon>
        <taxon>Spermatophyta</taxon>
        <taxon>Magnoliopsida</taxon>
        <taxon>eudicotyledons</taxon>
        <taxon>Gunneridae</taxon>
        <taxon>Pentapetalae</taxon>
        <taxon>asterids</taxon>
        <taxon>lamiids</taxon>
        <taxon>Lamiales</taxon>
        <taxon>Plantaginaceae</taxon>
        <taxon>Cheloneae</taxon>
        <taxon>Penstemon</taxon>
    </lineage>
</organism>
<feature type="region of interest" description="Leucine repeat II (LRII)" evidence="3">
    <location>
        <begin position="449"/>
        <end position="481"/>
    </location>
</feature>
<evidence type="ECO:0000313" key="6">
    <source>
        <dbReference type="Proteomes" id="UP001634393"/>
    </source>
</evidence>
<evidence type="ECO:0000256" key="4">
    <source>
        <dbReference type="SAM" id="MobiDB-lite"/>
    </source>
</evidence>
<dbReference type="EMBL" id="JBJXBP010000004">
    <property type="protein sequence ID" value="KAL3833111.1"/>
    <property type="molecule type" value="Genomic_DNA"/>
</dbReference>
<sequence length="654" mass="71871">MKGMPLPFDFQGKGLFLQLYKKKNLKSSDCLLNKKLILNSSFEEPKSVLDSTSSSTLSSSLGGGGGGSTDTAGVAAVSETSSSNAAGGDSVLLNLGISDDKCVMEDWETVLSETASSPSQEQSILRWIMGGDVEDPSMSTASINKVLQSNGGAAAELDFNGGGGDVDQFGADFIPNFTNGNRSDSISNPIFPNLPNNFNNLEPVFNPTIQNPSFLQEHNYNPFIPPPAKRHNPNGSFSDTGQETYPTQLHMLPHYLHQKPKIGYADELGLGHANHHHHQQQQQQGIIDQLYKAAESIQTGNLILAQGILARLNHQLSPIGKPFCRAAFYYKEALLQLLLDTTNISSNTSSTVMVTNTPFSLVFKIGAYKCFSEVSPLVQFGNFTCNQTLLEAFEGYERVHIVDFDIGYGGQWASLMQELALRNGGEGPSMLKITALASPSTHDRLELGLTQENLVQFASEVNIGFEFDVLNVDSLNSCSWSTPIHASEKEAIAVNLPVGSLASYHVSVPLVLRFVKQLSPRIIVSTDRGCHRTDLPFANHVIHALQSYSNLVESLDSVNMNMDSMQKIERFLLQPEIEKIVIGRFKSPEKTQHWRSLFLSSGFSPVTFSHFTESQAECVVKRTPIRGFQVEKRQSSLVLCWQRKELISVSAWRC</sequence>
<comment type="caution">
    <text evidence="3">Lacks conserved residue(s) required for the propagation of feature annotation.</text>
</comment>